<dbReference type="SUPFAM" id="SSF54980">
    <property type="entry name" value="EF-G C-terminal domain-like"/>
    <property type="match status" value="2"/>
</dbReference>
<dbReference type="InterPro" id="IPR048876">
    <property type="entry name" value="BipA_C"/>
</dbReference>
<dbReference type="GO" id="GO:1990904">
    <property type="term" value="C:ribonucleoprotein complex"/>
    <property type="evidence" value="ECO:0007669"/>
    <property type="project" value="TreeGrafter"/>
</dbReference>
<dbReference type="Pfam" id="PF00679">
    <property type="entry name" value="EFG_C"/>
    <property type="match status" value="1"/>
</dbReference>
<dbReference type="Pfam" id="PF00009">
    <property type="entry name" value="GTP_EFTU"/>
    <property type="match status" value="1"/>
</dbReference>
<dbReference type="PANTHER" id="PTHR42908:SF8">
    <property type="entry name" value="TR-TYPE G DOMAIN-CONTAINING PROTEIN"/>
    <property type="match status" value="1"/>
</dbReference>
<dbReference type="Gene3D" id="3.30.70.870">
    <property type="entry name" value="Elongation Factor G (Translational Gtpase), domain 3"/>
    <property type="match status" value="1"/>
</dbReference>
<dbReference type="AlphaFoldDB" id="A0A1F5ZKB1"/>
<evidence type="ECO:0000256" key="2">
    <source>
        <dbReference type="ARBA" id="ARBA00035722"/>
    </source>
</evidence>
<dbReference type="SUPFAM" id="SSF50447">
    <property type="entry name" value="Translation proteins"/>
    <property type="match status" value="1"/>
</dbReference>
<dbReference type="Gene3D" id="3.40.50.300">
    <property type="entry name" value="P-loop containing nucleotide triphosphate hydrolases"/>
    <property type="match status" value="1"/>
</dbReference>
<dbReference type="Proteomes" id="UP000177383">
    <property type="component" value="Unassembled WGS sequence"/>
</dbReference>
<dbReference type="CDD" id="cd01891">
    <property type="entry name" value="TypA_BipA"/>
    <property type="match status" value="1"/>
</dbReference>
<dbReference type="SUPFAM" id="SSF52540">
    <property type="entry name" value="P-loop containing nucleoside triphosphate hydrolases"/>
    <property type="match status" value="1"/>
</dbReference>
<dbReference type="Gene3D" id="2.40.50.250">
    <property type="entry name" value="bipa protein"/>
    <property type="match status" value="1"/>
</dbReference>
<keyword evidence="1" id="KW-0547">Nucleotide-binding</keyword>
<dbReference type="InterPro" id="IPR009000">
    <property type="entry name" value="Transl_B-barrel_sf"/>
</dbReference>
<dbReference type="Pfam" id="PF03144">
    <property type="entry name" value="GTP_EFTU_D2"/>
    <property type="match status" value="1"/>
</dbReference>
<dbReference type="CDD" id="cd03691">
    <property type="entry name" value="BipA_TypA_II"/>
    <property type="match status" value="1"/>
</dbReference>
<evidence type="ECO:0000259" key="3">
    <source>
        <dbReference type="PROSITE" id="PS51722"/>
    </source>
</evidence>
<dbReference type="GO" id="GO:0003924">
    <property type="term" value="F:GTPase activity"/>
    <property type="evidence" value="ECO:0007669"/>
    <property type="project" value="InterPro"/>
</dbReference>
<dbReference type="InterPro" id="IPR004161">
    <property type="entry name" value="EFTu-like_2"/>
</dbReference>
<dbReference type="CDD" id="cd03710">
    <property type="entry name" value="BipA_TypA_C"/>
    <property type="match status" value="1"/>
</dbReference>
<dbReference type="Pfam" id="PF21018">
    <property type="entry name" value="BipA_C"/>
    <property type="match status" value="1"/>
</dbReference>
<feature type="domain" description="Tr-type G" evidence="3">
    <location>
        <begin position="9"/>
        <end position="211"/>
    </location>
</feature>
<dbReference type="InterPro" id="IPR035647">
    <property type="entry name" value="EFG_III/V"/>
</dbReference>
<dbReference type="InterPro" id="IPR031157">
    <property type="entry name" value="G_TR_CS"/>
</dbReference>
<dbReference type="InterPro" id="IPR047041">
    <property type="entry name" value="BipA_GTP-bd_dom"/>
</dbReference>
<dbReference type="InterPro" id="IPR006298">
    <property type="entry name" value="BipA"/>
</dbReference>
<protein>
    <recommendedName>
        <fullName evidence="2">50S ribosomal subunit assembly factor BipA</fullName>
    </recommendedName>
</protein>
<proteinExistence type="predicted"/>
<dbReference type="InterPro" id="IPR027417">
    <property type="entry name" value="P-loop_NTPase"/>
</dbReference>
<dbReference type="PRINTS" id="PR00315">
    <property type="entry name" value="ELONGATNFCT"/>
</dbReference>
<dbReference type="InterPro" id="IPR000795">
    <property type="entry name" value="T_Tr_GTP-bd_dom"/>
</dbReference>
<dbReference type="InterPro" id="IPR047042">
    <property type="entry name" value="BipA_II"/>
</dbReference>
<dbReference type="PROSITE" id="PS51722">
    <property type="entry name" value="G_TR_2"/>
    <property type="match status" value="1"/>
</dbReference>
<dbReference type="InterPro" id="IPR005225">
    <property type="entry name" value="Small_GTP-bd"/>
</dbReference>
<sequence length="624" mass="69262">MSCLFLFTMEIRNIAIIAHVDHGKTTLVDALLKQTHTFRENEKEMSEVLIMDSNDLEKEKGITILSKNTSIFYKNSKINIIDTPGHADFGGEVERILNMASGAILLVDAAEGPLPQTKFVLKKALEANLKIIVIINKIDKKDARPMEVQQETENLMLELAERDHHLDYITLYAVGRDGKAYTSLPSKYDPADRATLAPLFETILSEIPDSHINDDKPFQMLISTLDFDNYVGRLCIGRVSSGKLKTGESVALVEDNKILGIYKSQKLFTSRGLTREVVSEIVSGDIVALAGIAEINIGQTVCDVAHPVSLPQIHIDEPTIKVTVGPNTSPLSGREGKLCSNAQIKERLLREKQINLGLNIEEDKNSSNFTVAGRGELHLSILIETMRREGFELEISRPQVIYKTINGVVNEPFEEVTVDIPTEFIGVVTEEMAKRKGEMINMTTLPSGNTRVVYKVSSQNLLGVRNRLLTATRGTVLLNTFLLGYFPRVSKIESKRSGALVAVASGKSLSYGLENAQGRGALFIGPGEDIYEGMVVGISSREMDIEVNVCKAKKQTNVRSETADIAIQLTPPMRLSLEQALDSISDDELLEVTPKNIRIRKKYLLAVKRRVMERKERDTNQQLS</sequence>
<name>A0A1F5ZKB1_9BACT</name>
<dbReference type="FunFam" id="2.40.50.250:FF:000001">
    <property type="entry name" value="GTP-binding protein TypA"/>
    <property type="match status" value="1"/>
</dbReference>
<dbReference type="STRING" id="1798375.A2773_01845"/>
<dbReference type="NCBIfam" id="TIGR01394">
    <property type="entry name" value="TypA_BipA"/>
    <property type="match status" value="1"/>
</dbReference>
<dbReference type="GO" id="GO:0005525">
    <property type="term" value="F:GTP binding"/>
    <property type="evidence" value="ECO:0007669"/>
    <property type="project" value="UniProtKB-KW"/>
</dbReference>
<dbReference type="EMBL" id="MFJE01000068">
    <property type="protein sequence ID" value="OGG12930.1"/>
    <property type="molecule type" value="Genomic_DNA"/>
</dbReference>
<dbReference type="PROSITE" id="PS00301">
    <property type="entry name" value="G_TR_1"/>
    <property type="match status" value="1"/>
</dbReference>
<dbReference type="NCBIfam" id="TIGR00231">
    <property type="entry name" value="small_GTP"/>
    <property type="match status" value="1"/>
</dbReference>
<accession>A0A1F5ZKB1</accession>
<dbReference type="Gene3D" id="3.30.70.240">
    <property type="match status" value="1"/>
</dbReference>
<gene>
    <name evidence="4" type="ORF">A2773_01845</name>
</gene>
<dbReference type="FunFam" id="3.40.50.300:FF:000055">
    <property type="entry name" value="GTP-binding protein TypA"/>
    <property type="match status" value="1"/>
</dbReference>
<evidence type="ECO:0000313" key="5">
    <source>
        <dbReference type="Proteomes" id="UP000177383"/>
    </source>
</evidence>
<evidence type="ECO:0000256" key="1">
    <source>
        <dbReference type="ARBA" id="ARBA00023134"/>
    </source>
</evidence>
<dbReference type="PANTHER" id="PTHR42908">
    <property type="entry name" value="TRANSLATION ELONGATION FACTOR-RELATED"/>
    <property type="match status" value="1"/>
</dbReference>
<dbReference type="GO" id="GO:0005829">
    <property type="term" value="C:cytosol"/>
    <property type="evidence" value="ECO:0007669"/>
    <property type="project" value="TreeGrafter"/>
</dbReference>
<dbReference type="InterPro" id="IPR042116">
    <property type="entry name" value="TypA/BipA_C"/>
</dbReference>
<dbReference type="InterPro" id="IPR000640">
    <property type="entry name" value="EFG_V-like"/>
</dbReference>
<evidence type="ECO:0000313" key="4">
    <source>
        <dbReference type="EMBL" id="OGG12930.1"/>
    </source>
</evidence>
<organism evidence="4 5">
    <name type="scientific">Candidatus Gottesmanbacteria bacterium RIFCSPHIGHO2_01_FULL_39_10</name>
    <dbReference type="NCBI Taxonomy" id="1798375"/>
    <lineage>
        <taxon>Bacteria</taxon>
        <taxon>Candidatus Gottesmaniibacteriota</taxon>
    </lineage>
</organism>
<dbReference type="InterPro" id="IPR035651">
    <property type="entry name" value="BipA_V"/>
</dbReference>
<reference evidence="4 5" key="1">
    <citation type="journal article" date="2016" name="Nat. Commun.">
        <title>Thousands of microbial genomes shed light on interconnected biogeochemical processes in an aquifer system.</title>
        <authorList>
            <person name="Anantharaman K."/>
            <person name="Brown C.T."/>
            <person name="Hug L.A."/>
            <person name="Sharon I."/>
            <person name="Castelle C.J."/>
            <person name="Probst A.J."/>
            <person name="Thomas B.C."/>
            <person name="Singh A."/>
            <person name="Wilkins M.J."/>
            <person name="Karaoz U."/>
            <person name="Brodie E.L."/>
            <person name="Williams K.H."/>
            <person name="Hubbard S.S."/>
            <person name="Banfield J.F."/>
        </authorList>
    </citation>
    <scope>NUCLEOTIDE SEQUENCE [LARGE SCALE GENOMIC DNA]</scope>
</reference>
<keyword evidence="1" id="KW-0342">GTP-binding</keyword>
<comment type="caution">
    <text evidence="4">The sequence shown here is derived from an EMBL/GenBank/DDBJ whole genome shotgun (WGS) entry which is preliminary data.</text>
</comment>
<dbReference type="Gene3D" id="2.40.30.10">
    <property type="entry name" value="Translation factors"/>
    <property type="match status" value="1"/>
</dbReference>